<accession>A0A0N1PG39</accession>
<feature type="compositionally biased region" description="Polar residues" evidence="3">
    <location>
        <begin position="300"/>
        <end position="309"/>
    </location>
</feature>
<feature type="compositionally biased region" description="Basic and acidic residues" evidence="3">
    <location>
        <begin position="281"/>
        <end position="299"/>
    </location>
</feature>
<dbReference type="InterPro" id="IPR040000">
    <property type="entry name" value="NOP9"/>
</dbReference>
<evidence type="ECO:0000256" key="1">
    <source>
        <dbReference type="ARBA" id="ARBA00022737"/>
    </source>
</evidence>
<gene>
    <name evidence="4" type="ORF">RR48_03436</name>
</gene>
<dbReference type="GO" id="GO:0030688">
    <property type="term" value="C:preribosome, small subunit precursor"/>
    <property type="evidence" value="ECO:0007669"/>
    <property type="project" value="TreeGrafter"/>
</dbReference>
<dbReference type="Proteomes" id="UP000053240">
    <property type="component" value="Unassembled WGS sequence"/>
</dbReference>
<evidence type="ECO:0000313" key="4">
    <source>
        <dbReference type="EMBL" id="KPJ09832.1"/>
    </source>
</evidence>
<dbReference type="GO" id="GO:0003723">
    <property type="term" value="F:RNA binding"/>
    <property type="evidence" value="ECO:0007669"/>
    <property type="project" value="InterPro"/>
</dbReference>
<dbReference type="GO" id="GO:0030686">
    <property type="term" value="C:90S preribosome"/>
    <property type="evidence" value="ECO:0007669"/>
    <property type="project" value="TreeGrafter"/>
</dbReference>
<dbReference type="GO" id="GO:0005730">
    <property type="term" value="C:nucleolus"/>
    <property type="evidence" value="ECO:0007669"/>
    <property type="project" value="TreeGrafter"/>
</dbReference>
<dbReference type="Gene3D" id="1.25.10.10">
    <property type="entry name" value="Leucine-rich Repeat Variant"/>
    <property type="match status" value="2"/>
</dbReference>
<dbReference type="PROSITE" id="PS50302">
    <property type="entry name" value="PUM"/>
    <property type="match status" value="1"/>
</dbReference>
<dbReference type="GO" id="GO:0000480">
    <property type="term" value="P:endonucleolytic cleavage in 5'-ETS of tricistronic rRNA transcript (SSU-rRNA, 5.8S rRNA, LSU-rRNA)"/>
    <property type="evidence" value="ECO:0007669"/>
    <property type="project" value="TreeGrafter"/>
</dbReference>
<dbReference type="InParanoid" id="A0A0N1PG39"/>
<protein>
    <submittedName>
        <fullName evidence="4">Pumilio domain-containing protein C14orf21-like</fullName>
    </submittedName>
</protein>
<dbReference type="InterPro" id="IPR001313">
    <property type="entry name" value="Pumilio_RNA-bd_rpt"/>
</dbReference>
<proteinExistence type="predicted"/>
<dbReference type="SUPFAM" id="SSF48371">
    <property type="entry name" value="ARM repeat"/>
    <property type="match status" value="1"/>
</dbReference>
<dbReference type="GO" id="GO:0000472">
    <property type="term" value="P:endonucleolytic cleavage to generate mature 5'-end of SSU-rRNA from (SSU-rRNA, 5.8S rRNA, LSU-rRNA)"/>
    <property type="evidence" value="ECO:0007669"/>
    <property type="project" value="TreeGrafter"/>
</dbReference>
<dbReference type="FunCoup" id="A0A0N1PG39">
    <property type="interactions" value="1391"/>
</dbReference>
<dbReference type="PANTHER" id="PTHR13102:SF0">
    <property type="entry name" value="NUCLEOLAR PROTEIN 9"/>
    <property type="match status" value="1"/>
</dbReference>
<reference evidence="4 5" key="1">
    <citation type="journal article" date="2015" name="Nat. Commun.">
        <title>Outbred genome sequencing and CRISPR/Cas9 gene editing in butterflies.</title>
        <authorList>
            <person name="Li X."/>
            <person name="Fan D."/>
            <person name="Zhang W."/>
            <person name="Liu G."/>
            <person name="Zhang L."/>
            <person name="Zhao L."/>
            <person name="Fang X."/>
            <person name="Chen L."/>
            <person name="Dong Y."/>
            <person name="Chen Y."/>
            <person name="Ding Y."/>
            <person name="Zhao R."/>
            <person name="Feng M."/>
            <person name="Zhu Y."/>
            <person name="Feng Y."/>
            <person name="Jiang X."/>
            <person name="Zhu D."/>
            <person name="Xiang H."/>
            <person name="Feng X."/>
            <person name="Li S."/>
            <person name="Wang J."/>
            <person name="Zhang G."/>
            <person name="Kronforst M.R."/>
            <person name="Wang W."/>
        </authorList>
    </citation>
    <scope>NUCLEOTIDE SEQUENCE [LARGE SCALE GENOMIC DNA]</scope>
    <source>
        <strain evidence="4">Ya'a_city_454_Pm</strain>
        <tissue evidence="4">Whole body</tissue>
    </source>
</reference>
<dbReference type="InterPro" id="IPR016024">
    <property type="entry name" value="ARM-type_fold"/>
</dbReference>
<feature type="repeat" description="Pumilio" evidence="2">
    <location>
        <begin position="424"/>
        <end position="459"/>
    </location>
</feature>
<dbReference type="PANTHER" id="PTHR13102">
    <property type="entry name" value="NUCLEOLAR PROTEIN 9"/>
    <property type="match status" value="1"/>
</dbReference>
<dbReference type="STRING" id="76193.A0A0N1PG39"/>
<feature type="region of interest" description="Disordered" evidence="3">
    <location>
        <begin position="1"/>
        <end position="24"/>
    </location>
</feature>
<organism evidence="4 5">
    <name type="scientific">Papilio machaon</name>
    <name type="common">Old World swallowtail butterfly</name>
    <dbReference type="NCBI Taxonomy" id="76193"/>
    <lineage>
        <taxon>Eukaryota</taxon>
        <taxon>Metazoa</taxon>
        <taxon>Ecdysozoa</taxon>
        <taxon>Arthropoda</taxon>
        <taxon>Hexapoda</taxon>
        <taxon>Insecta</taxon>
        <taxon>Pterygota</taxon>
        <taxon>Neoptera</taxon>
        <taxon>Endopterygota</taxon>
        <taxon>Lepidoptera</taxon>
        <taxon>Glossata</taxon>
        <taxon>Ditrysia</taxon>
        <taxon>Papilionoidea</taxon>
        <taxon>Papilionidae</taxon>
        <taxon>Papilioninae</taxon>
        <taxon>Papilio</taxon>
    </lineage>
</organism>
<dbReference type="EMBL" id="KQ461072">
    <property type="protein sequence ID" value="KPJ09832.1"/>
    <property type="molecule type" value="Genomic_DNA"/>
</dbReference>
<dbReference type="InterPro" id="IPR011989">
    <property type="entry name" value="ARM-like"/>
</dbReference>
<evidence type="ECO:0000256" key="3">
    <source>
        <dbReference type="SAM" id="MobiDB-lite"/>
    </source>
</evidence>
<evidence type="ECO:0000313" key="5">
    <source>
        <dbReference type="Proteomes" id="UP000053240"/>
    </source>
</evidence>
<dbReference type="Pfam" id="PF22493">
    <property type="entry name" value="PUF_NOP9"/>
    <property type="match status" value="2"/>
</dbReference>
<name>A0A0N1PG39_PAPMA</name>
<dbReference type="AlphaFoldDB" id="A0A0N1PG39"/>
<evidence type="ECO:0000256" key="2">
    <source>
        <dbReference type="PROSITE-ProRule" id="PRU00317"/>
    </source>
</evidence>
<keyword evidence="1" id="KW-0677">Repeat</keyword>
<keyword evidence="5" id="KW-1185">Reference proteome</keyword>
<sequence>MSEENFDTTESKAGEQTENNPQKRKWQALVNNVLERTKGEELNIIGNQLGCRVIELLIPYSTSEDLERYIEVVNTDLRRLCSDNFCGYVLNSMLTVCSHRATDHLQNDNQEIEDEVPKKKRKKEQDCKYSEEHVKNCHEFVIKISKYVLNNLEDFVWEPNTNYMVRTVLKCLSGINLLPGEKPKVNLFKEPILQNKGIPPHQSDVKYRNVPEDFTEIVKEFGNRLSLWPQFKDLPFENMTSALLQVLLFAVKNADKTITKHLIKKLLNESFAPDDWVSEGADDKKDDEKDSKDDDKNEVNGDNTLSSNLPPVFQSEAAHLEAVLKCTEDGDQKYFSVLCLRLQPLDKVDVNKLSEEYFIHIHGSIILQTILDFQRPTKAISSVLSLSGEELLVVLTDAKGCHVADALCTGQFVGVKSRDKLVKKLKGYYQKLALSQHGSRAFEQIFEASSPEQQVAIMTELSDKSNLLNGSQYGRIIATKYDLNTFKLSQKAWEKARKKAKKNQD</sequence>
<dbReference type="SMART" id="SM00025">
    <property type="entry name" value="Pumilio"/>
    <property type="match status" value="2"/>
</dbReference>
<feature type="region of interest" description="Disordered" evidence="3">
    <location>
        <begin position="277"/>
        <end position="310"/>
    </location>
</feature>
<dbReference type="GO" id="GO:0000447">
    <property type="term" value="P:endonucleolytic cleavage in ITS1 to separate SSU-rRNA from 5.8S rRNA and LSU-rRNA from tricistronic rRNA transcript (SSU-rRNA, 5.8S rRNA, LSU-rRNA)"/>
    <property type="evidence" value="ECO:0007669"/>
    <property type="project" value="TreeGrafter"/>
</dbReference>
<dbReference type="GO" id="GO:0000056">
    <property type="term" value="P:ribosomal small subunit export from nucleus"/>
    <property type="evidence" value="ECO:0007669"/>
    <property type="project" value="TreeGrafter"/>
</dbReference>